<protein>
    <recommendedName>
        <fullName evidence="2">Tyr recombinase domain-containing protein</fullName>
    </recommendedName>
</protein>
<dbReference type="EMBL" id="JAOYFC010000009">
    <property type="protein sequence ID" value="MCV6826083.1"/>
    <property type="molecule type" value="Genomic_DNA"/>
</dbReference>
<keyword evidence="4" id="KW-1185">Reference proteome</keyword>
<dbReference type="GO" id="GO:0003677">
    <property type="term" value="F:DNA binding"/>
    <property type="evidence" value="ECO:0007669"/>
    <property type="project" value="InterPro"/>
</dbReference>
<dbReference type="InterPro" id="IPR002104">
    <property type="entry name" value="Integrase_catalytic"/>
</dbReference>
<accession>A0AAE3J1J7</accession>
<feature type="domain" description="Tyr recombinase" evidence="2">
    <location>
        <begin position="368"/>
        <end position="560"/>
    </location>
</feature>
<dbReference type="PROSITE" id="PS51898">
    <property type="entry name" value="TYR_RECOMBINASE"/>
    <property type="match status" value="1"/>
</dbReference>
<proteinExistence type="predicted"/>
<evidence type="ECO:0000259" key="2">
    <source>
        <dbReference type="PROSITE" id="PS51898"/>
    </source>
</evidence>
<dbReference type="Proteomes" id="UP001208041">
    <property type="component" value="Unassembled WGS sequence"/>
</dbReference>
<dbReference type="Gene3D" id="1.10.443.10">
    <property type="entry name" value="Intergrase catalytic core"/>
    <property type="match status" value="1"/>
</dbReference>
<evidence type="ECO:0000313" key="3">
    <source>
        <dbReference type="EMBL" id="MCV6826083.1"/>
    </source>
</evidence>
<evidence type="ECO:0000256" key="1">
    <source>
        <dbReference type="ARBA" id="ARBA00023172"/>
    </source>
</evidence>
<dbReference type="InterPro" id="IPR013762">
    <property type="entry name" value="Integrase-like_cat_sf"/>
</dbReference>
<reference evidence="3" key="1">
    <citation type="submission" date="2022-10" db="EMBL/GenBank/DDBJ databases">
        <authorList>
            <person name="Yue Y."/>
        </authorList>
    </citation>
    <scope>NUCLEOTIDE SEQUENCE</scope>
    <source>
        <strain evidence="3">Z654</strain>
    </source>
</reference>
<dbReference type="AlphaFoldDB" id="A0AAE3J1J7"/>
<dbReference type="RefSeq" id="WP_263955049.1">
    <property type="nucleotide sequence ID" value="NZ_JAOYFC010000009.1"/>
</dbReference>
<dbReference type="InterPro" id="IPR011010">
    <property type="entry name" value="DNA_brk_join_enz"/>
</dbReference>
<keyword evidence="1" id="KW-0233">DNA recombination</keyword>
<comment type="caution">
    <text evidence="3">The sequence shown here is derived from an EMBL/GenBank/DDBJ whole genome shotgun (WGS) entry which is preliminary data.</text>
</comment>
<evidence type="ECO:0000313" key="4">
    <source>
        <dbReference type="Proteomes" id="UP001208041"/>
    </source>
</evidence>
<sequence>MAYFERKTLETAFVKPGTPMLSDCLERLQQDAELSPTRARDLASGLRGIGKALNRPLNEIPADPMWLQPRLGRIEPAALSLSPKSWSNTVSNARAALVHSGIVQKRDSRRSDLSPPWRALWEDVLATKSQSLAPALGRFVHFLNRLDVAPAEVCDAHTEAYRQALAINELRKNSEDAMRQAIYGWNHAVGRLEAWPKQKLTMVNNSKRYTYSLEDFPLTFQQGVATFINRMQNPDPLDAKALRAPLRPATIRHHRAQLLRFATALVLSGFQIEEMTSLDVLVDPGNARQGLTWMLKRNNGQSSPSIFNTALMLKALAKYHLQVPDAQLEEIAELARRLTPEQNRGMTPKNRTRLRQFDDANAMRKLVVLPDTLFAAANPMIKLKTALLKIEVAIAIDILLACPIRLRNLAELHLETNLKRIGDERVFLVYDSADVKNRRMIEFELPASLIKKIDRYLAIRSPIMCPAGTPWLFSQRRVARSVSTSDLSKRVSKAIRKEVGVDMNVHLFRHFAAKLWLERYPGQYEALRRILGHAELSSTLNAYAGFEAGTASQLFANIIEQKRGSQ</sequence>
<dbReference type="SUPFAM" id="SSF56349">
    <property type="entry name" value="DNA breaking-rejoining enzymes"/>
    <property type="match status" value="1"/>
</dbReference>
<dbReference type="GO" id="GO:0006310">
    <property type="term" value="P:DNA recombination"/>
    <property type="evidence" value="ECO:0007669"/>
    <property type="project" value="UniProtKB-KW"/>
</dbReference>
<name>A0AAE3J1J7_9RHOB</name>
<gene>
    <name evidence="3" type="ORF">OH136_16090</name>
</gene>
<organism evidence="3 4">
    <name type="scientific">Halocynthiibacter halioticoli</name>
    <dbReference type="NCBI Taxonomy" id="2986804"/>
    <lineage>
        <taxon>Bacteria</taxon>
        <taxon>Pseudomonadati</taxon>
        <taxon>Pseudomonadota</taxon>
        <taxon>Alphaproteobacteria</taxon>
        <taxon>Rhodobacterales</taxon>
        <taxon>Paracoccaceae</taxon>
        <taxon>Halocynthiibacter</taxon>
    </lineage>
</organism>
<dbReference type="Pfam" id="PF00589">
    <property type="entry name" value="Phage_integrase"/>
    <property type="match status" value="1"/>
</dbReference>
<dbReference type="GO" id="GO:0015074">
    <property type="term" value="P:DNA integration"/>
    <property type="evidence" value="ECO:0007669"/>
    <property type="project" value="InterPro"/>
</dbReference>